<reference evidence="1 2" key="1">
    <citation type="journal article" date="2007" name="Int. J. Syst. Evol. Microbiol.">
        <title>Natronorubrum sulfidifaciens sp. nov., an extremely haloalkaliphilic archaeon isolated from Aiding salt lake in Xin-Jiang, China.</title>
        <authorList>
            <person name="Cui H.L."/>
            <person name="Tohty D."/>
            <person name="Liu H.C."/>
            <person name="Liu S.J."/>
            <person name="Oren A."/>
            <person name="Zhou P.J."/>
        </authorList>
    </citation>
    <scope>NUCLEOTIDE SEQUENCE [LARGE SCALE GENOMIC DNA]</scope>
    <source>
        <strain evidence="1 2">7-3</strain>
        <plasmid evidence="1">unnamed2</plasmid>
    </source>
</reference>
<sequence>MSIDTTIYFSQSLEFYGPVFIGETVTARCRSDEQLDGNRYRLTTRVENETEETIFDGTATVLIDELPLE</sequence>
<dbReference type="Gene3D" id="3.10.129.10">
    <property type="entry name" value="Hotdog Thioesterase"/>
    <property type="match status" value="1"/>
</dbReference>
<dbReference type="OrthoDB" id="51509at2157"/>
<accession>A0A5P9P9P8</accession>
<keyword evidence="1" id="KW-0614">Plasmid</keyword>
<name>A0A5P9P9P8_9EURY</name>
<proteinExistence type="predicted"/>
<gene>
    <name evidence="1" type="ORF">GCU68_19615</name>
</gene>
<evidence type="ECO:0000313" key="1">
    <source>
        <dbReference type="EMBL" id="QFU84727.1"/>
    </source>
</evidence>
<evidence type="ECO:0000313" key="2">
    <source>
        <dbReference type="Proteomes" id="UP000326170"/>
    </source>
</evidence>
<geneLocation type="plasmid" evidence="1 2">
    <name>unnamed2</name>
</geneLocation>
<keyword evidence="2" id="KW-1185">Reference proteome</keyword>
<dbReference type="AlphaFoldDB" id="A0A5P9P9P8"/>
<dbReference type="KEGG" id="nas:GCU68_19615"/>
<organism evidence="1 2">
    <name type="scientific">Natronorubrum aibiense</name>
    <dbReference type="NCBI Taxonomy" id="348826"/>
    <lineage>
        <taxon>Archaea</taxon>
        <taxon>Methanobacteriati</taxon>
        <taxon>Methanobacteriota</taxon>
        <taxon>Stenosarchaea group</taxon>
        <taxon>Halobacteria</taxon>
        <taxon>Halobacteriales</taxon>
        <taxon>Natrialbaceae</taxon>
        <taxon>Natronorubrum</taxon>
    </lineage>
</organism>
<protein>
    <recommendedName>
        <fullName evidence="3">MaoC-like domain-containing protein</fullName>
    </recommendedName>
</protein>
<dbReference type="EMBL" id="CP045490">
    <property type="protein sequence ID" value="QFU84727.1"/>
    <property type="molecule type" value="Genomic_DNA"/>
</dbReference>
<dbReference type="GeneID" id="42303268"/>
<dbReference type="RefSeq" id="WP_152944286.1">
    <property type="nucleotide sequence ID" value="NZ_CP045490.1"/>
</dbReference>
<evidence type="ECO:0008006" key="3">
    <source>
        <dbReference type="Google" id="ProtNLM"/>
    </source>
</evidence>
<dbReference type="SUPFAM" id="SSF54637">
    <property type="entry name" value="Thioesterase/thiol ester dehydrase-isomerase"/>
    <property type="match status" value="1"/>
</dbReference>
<dbReference type="Proteomes" id="UP000326170">
    <property type="component" value="Plasmid unnamed2"/>
</dbReference>
<dbReference type="InterPro" id="IPR029069">
    <property type="entry name" value="HotDog_dom_sf"/>
</dbReference>